<dbReference type="PANTHER" id="PTHR46889:SF4">
    <property type="entry name" value="TRANSPOSASE INSO FOR INSERTION SEQUENCE ELEMENT IS911B-RELATED"/>
    <property type="match status" value="1"/>
</dbReference>
<feature type="domain" description="Integrase catalytic" evidence="1">
    <location>
        <begin position="1"/>
        <end position="124"/>
    </location>
</feature>
<dbReference type="Proteomes" id="UP000051450">
    <property type="component" value="Unassembled WGS sequence"/>
</dbReference>
<gene>
    <name evidence="2" type="ORF">FC66_GL000475</name>
</gene>
<sequence length="126" mass="14879">MSEHPDKSLIFDMLDQLKEINLPISLKLIMHSDQGCHYQWADYQNELKALNYVQSMSRKGNCLDNAPIESFFSLMKRECLKRQVINNIENLIQVTNEYVEWFNHERISCKLKGMTPIEYRNHTLAS</sequence>
<reference evidence="2 3" key="1">
    <citation type="journal article" date="2015" name="Genome Announc.">
        <title>Expanding the biotechnology potential of lactobacilli through comparative genomics of 213 strains and associated genera.</title>
        <authorList>
            <person name="Sun Z."/>
            <person name="Harris H.M."/>
            <person name="McCann A."/>
            <person name="Guo C."/>
            <person name="Argimon S."/>
            <person name="Zhang W."/>
            <person name="Yang X."/>
            <person name="Jeffery I.B."/>
            <person name="Cooney J.C."/>
            <person name="Kagawa T.F."/>
            <person name="Liu W."/>
            <person name="Song Y."/>
            <person name="Salvetti E."/>
            <person name="Wrobel A."/>
            <person name="Rasinkangas P."/>
            <person name="Parkhill J."/>
            <person name="Rea M.C."/>
            <person name="O'Sullivan O."/>
            <person name="Ritari J."/>
            <person name="Douillard F.P."/>
            <person name="Paul Ross R."/>
            <person name="Yang R."/>
            <person name="Briner A.E."/>
            <person name="Felis G.E."/>
            <person name="de Vos W.M."/>
            <person name="Barrangou R."/>
            <person name="Klaenhammer T.R."/>
            <person name="Caufield P.W."/>
            <person name="Cui Y."/>
            <person name="Zhang H."/>
            <person name="O'Toole P.W."/>
        </authorList>
    </citation>
    <scope>NUCLEOTIDE SEQUENCE [LARGE SCALE GENOMIC DNA]</scope>
    <source>
        <strain evidence="2 3">DSM 15638</strain>
    </source>
</reference>
<evidence type="ECO:0000259" key="1">
    <source>
        <dbReference type="PROSITE" id="PS50994"/>
    </source>
</evidence>
<accession>A0A0R1HP86</accession>
<dbReference type="EMBL" id="AZDI01000013">
    <property type="protein sequence ID" value="KRK45169.1"/>
    <property type="molecule type" value="Genomic_DNA"/>
</dbReference>
<dbReference type="InterPro" id="IPR036397">
    <property type="entry name" value="RNaseH_sf"/>
</dbReference>
<dbReference type="InterPro" id="IPR001584">
    <property type="entry name" value="Integrase_cat-core"/>
</dbReference>
<comment type="caution">
    <text evidence="2">The sequence shown here is derived from an EMBL/GenBank/DDBJ whole genome shotgun (WGS) entry which is preliminary data.</text>
</comment>
<dbReference type="SUPFAM" id="SSF53098">
    <property type="entry name" value="Ribonuclease H-like"/>
    <property type="match status" value="1"/>
</dbReference>
<name>A0A0R1HP86_9LACO</name>
<dbReference type="Pfam" id="PF13333">
    <property type="entry name" value="rve_2"/>
    <property type="match status" value="1"/>
</dbReference>
<dbReference type="PATRIC" id="fig|1423719.4.peg.480"/>
<dbReference type="GO" id="GO:0003676">
    <property type="term" value="F:nucleic acid binding"/>
    <property type="evidence" value="ECO:0007669"/>
    <property type="project" value="InterPro"/>
</dbReference>
<dbReference type="PROSITE" id="PS50994">
    <property type="entry name" value="INTEGRASE"/>
    <property type="match status" value="1"/>
</dbReference>
<dbReference type="InterPro" id="IPR050900">
    <property type="entry name" value="Transposase_IS3/IS150/IS904"/>
</dbReference>
<protein>
    <submittedName>
        <fullName evidence="2">DNA integrase</fullName>
    </submittedName>
</protein>
<keyword evidence="3" id="KW-1185">Reference proteome</keyword>
<proteinExistence type="predicted"/>
<organism evidence="2 3">
    <name type="scientific">Dellaglioa algida DSM 15638</name>
    <dbReference type="NCBI Taxonomy" id="1423719"/>
    <lineage>
        <taxon>Bacteria</taxon>
        <taxon>Bacillati</taxon>
        <taxon>Bacillota</taxon>
        <taxon>Bacilli</taxon>
        <taxon>Lactobacillales</taxon>
        <taxon>Lactobacillaceae</taxon>
        <taxon>Dellaglioa</taxon>
    </lineage>
</organism>
<dbReference type="InterPro" id="IPR012337">
    <property type="entry name" value="RNaseH-like_sf"/>
</dbReference>
<dbReference type="GO" id="GO:0015074">
    <property type="term" value="P:DNA integration"/>
    <property type="evidence" value="ECO:0007669"/>
    <property type="project" value="InterPro"/>
</dbReference>
<evidence type="ECO:0000313" key="2">
    <source>
        <dbReference type="EMBL" id="KRK45169.1"/>
    </source>
</evidence>
<evidence type="ECO:0000313" key="3">
    <source>
        <dbReference type="Proteomes" id="UP000051450"/>
    </source>
</evidence>
<dbReference type="AlphaFoldDB" id="A0A0R1HP86"/>
<dbReference type="PANTHER" id="PTHR46889">
    <property type="entry name" value="TRANSPOSASE INSF FOR INSERTION SEQUENCE IS3B-RELATED"/>
    <property type="match status" value="1"/>
</dbReference>
<dbReference type="Gene3D" id="3.30.420.10">
    <property type="entry name" value="Ribonuclease H-like superfamily/Ribonuclease H"/>
    <property type="match status" value="1"/>
</dbReference>